<accession>D6Z5K2</accession>
<dbReference type="STRING" id="589865.DaAHT2_2066"/>
<name>D6Z5K2_DESAT</name>
<dbReference type="InParanoid" id="D6Z5K2"/>
<dbReference type="SUPFAM" id="SSF48371">
    <property type="entry name" value="ARM repeat"/>
    <property type="match status" value="1"/>
</dbReference>
<dbReference type="OrthoDB" id="5430983at2"/>
<keyword evidence="2" id="KW-1185">Reference proteome</keyword>
<dbReference type="Proteomes" id="UP000001508">
    <property type="component" value="Chromosome"/>
</dbReference>
<organism evidence="1 2">
    <name type="scientific">Desulfurivibrio alkaliphilus (strain DSM 19089 / UNIQEM U267 / AHT2)</name>
    <dbReference type="NCBI Taxonomy" id="589865"/>
    <lineage>
        <taxon>Bacteria</taxon>
        <taxon>Pseudomonadati</taxon>
        <taxon>Thermodesulfobacteriota</taxon>
        <taxon>Desulfobulbia</taxon>
        <taxon>Desulfobulbales</taxon>
        <taxon>Desulfobulbaceae</taxon>
        <taxon>Desulfurivibrio</taxon>
    </lineage>
</organism>
<dbReference type="EMBL" id="CP001940">
    <property type="protein sequence ID" value="ADH86739.1"/>
    <property type="molecule type" value="Genomic_DNA"/>
</dbReference>
<evidence type="ECO:0000313" key="1">
    <source>
        <dbReference type="EMBL" id="ADH86739.1"/>
    </source>
</evidence>
<protein>
    <recommendedName>
        <fullName evidence="3">HEAT repeat domain-containing protein</fullName>
    </recommendedName>
</protein>
<dbReference type="AlphaFoldDB" id="D6Z5K2"/>
<evidence type="ECO:0000313" key="2">
    <source>
        <dbReference type="Proteomes" id="UP000001508"/>
    </source>
</evidence>
<dbReference type="InterPro" id="IPR016024">
    <property type="entry name" value="ARM-type_fold"/>
</dbReference>
<dbReference type="eggNOG" id="COG1413">
    <property type="taxonomic scope" value="Bacteria"/>
</dbReference>
<proteinExistence type="predicted"/>
<dbReference type="KEGG" id="dak:DaAHT2_2066"/>
<dbReference type="InterPro" id="IPR011989">
    <property type="entry name" value="ARM-like"/>
</dbReference>
<reference evidence="2" key="1">
    <citation type="submission" date="2010-02" db="EMBL/GenBank/DDBJ databases">
        <title>Complete sequence of Desulfurivibrio alkaliphilus AHT2.</title>
        <authorList>
            <consortium name="US DOE Joint Genome Institute"/>
            <person name="Pitluck S."/>
            <person name="Chertkov O."/>
            <person name="Detter J.C."/>
            <person name="Han C."/>
            <person name="Tapia R."/>
            <person name="Larimer F."/>
            <person name="Land M."/>
            <person name="Hauser L."/>
            <person name="Kyrpides N."/>
            <person name="Mikhailova N."/>
            <person name="Sorokin D.Y."/>
            <person name="Muyzer G."/>
            <person name="Woyke T."/>
        </authorList>
    </citation>
    <scope>NUCLEOTIDE SEQUENCE [LARGE SCALE GENOMIC DNA]</scope>
    <source>
        <strain evidence="2">DSM 19089 / UNIQEM U267 / AHT2</strain>
    </source>
</reference>
<evidence type="ECO:0008006" key="3">
    <source>
        <dbReference type="Google" id="ProtNLM"/>
    </source>
</evidence>
<dbReference type="Gene3D" id="1.25.10.10">
    <property type="entry name" value="Leucine-rich Repeat Variant"/>
    <property type="match status" value="1"/>
</dbReference>
<dbReference type="RefSeq" id="WP_013164257.1">
    <property type="nucleotide sequence ID" value="NC_014216.1"/>
</dbReference>
<dbReference type="NCBIfam" id="NF045662">
    <property type="entry name" value="DVU0298_fam"/>
    <property type="match status" value="1"/>
</dbReference>
<dbReference type="HOGENOM" id="CLU_094508_0_0_7"/>
<gene>
    <name evidence="1" type="ordered locus">DaAHT2_2066</name>
</gene>
<sequence length="257" mass="28155">MSLRAVKRRVQGLLAGAGPLPEFDFSGHPDKLRAAQEAEIRAGATLAGALPDLLQELLAMPRPPVVKVLISLFCHADPALRWRAVSLLGPLLAELAGRDLEAARVVMRRLMWSLNDESGGIGWGAPEAMAECLAWHPGLAEEYAHILVSFMREDGFFLEYPPLQRGLMWALGRLAVIQPQLLRQKKAPEYLPSYLASPDAAVRGLAVRALGLLQVDMAADIMRPLQQDMAKVVFYQQEQLLLATVADLAAVAQQRPD</sequence>
<dbReference type="InterPro" id="IPR054701">
    <property type="entry name" value="DVU0298-like"/>
</dbReference>